<evidence type="ECO:0000259" key="2">
    <source>
        <dbReference type="PROSITE" id="PS51319"/>
    </source>
</evidence>
<gene>
    <name evidence="5" type="primary">TCEANC2</name>
</gene>
<dbReference type="GO" id="GO:0003746">
    <property type="term" value="F:translation elongation factor activity"/>
    <property type="evidence" value="ECO:0007669"/>
    <property type="project" value="UniProtKB-KW"/>
</dbReference>
<dbReference type="GeneID" id="129331048"/>
<accession>A0AA97JHE2</accession>
<dbReference type="InterPro" id="IPR017923">
    <property type="entry name" value="TFIIS_N"/>
</dbReference>
<dbReference type="Gene3D" id="1.20.930.10">
    <property type="entry name" value="Conserved domain common to transcription factors TFIIS, elongin A, CRSP70"/>
    <property type="match status" value="1"/>
</dbReference>
<dbReference type="SUPFAM" id="SSF46942">
    <property type="entry name" value="Elongation factor TFIIS domain 2"/>
    <property type="match status" value="1"/>
</dbReference>
<evidence type="ECO:0000313" key="4">
    <source>
        <dbReference type="Proteomes" id="UP001190640"/>
    </source>
</evidence>
<proteinExistence type="predicted"/>
<sequence>MWTGDKIFKVYMMDKFVIRKSRTQECPKKKDPGEKIYKQATLESLKRVVVIEDIKRWKSMLELSIQTKENLMVALEELRKKIPSKEVLRSTKIGHTVNKMRKHPDQDVATLAKAVYLEWRTFIKDHSNRPSIEVRSDPKTESLRKNARKLLAETLEMEIGHLLVENIEREAFHLSSRLINVSYRRTVRALVFALKHKPETRVQVQRGVLSPSTFVQSHKK</sequence>
<comment type="subcellular location">
    <subcellularLocation>
        <location evidence="1">Nucleus</location>
    </subcellularLocation>
</comment>
<name>A0AA97JHE2_EUBMA</name>
<dbReference type="InterPro" id="IPR035441">
    <property type="entry name" value="TFIIS/LEDGF_dom_sf"/>
</dbReference>
<dbReference type="Pfam" id="PF08711">
    <property type="entry name" value="Med26"/>
    <property type="match status" value="1"/>
</dbReference>
<dbReference type="AlphaFoldDB" id="A0AA97JHE2"/>
<dbReference type="Gene3D" id="1.10.472.30">
    <property type="entry name" value="Transcription elongation factor S-II, central domain"/>
    <property type="match status" value="1"/>
</dbReference>
<dbReference type="GO" id="GO:0006351">
    <property type="term" value="P:DNA-templated transcription"/>
    <property type="evidence" value="ECO:0007669"/>
    <property type="project" value="InterPro"/>
</dbReference>
<feature type="domain" description="TFIIS N-terminal" evidence="2">
    <location>
        <begin position="52"/>
        <end position="126"/>
    </location>
</feature>
<dbReference type="PROSITE" id="PS51321">
    <property type="entry name" value="TFIIS_CENTRAL"/>
    <property type="match status" value="1"/>
</dbReference>
<dbReference type="PANTHER" id="PTHR11477:SF14">
    <property type="entry name" value="TRANSCRIPTION ELONGATION FACTOR A N-TERMINAL AND CENTRAL DOMAIN-CONTAINING PROTEIN 2"/>
    <property type="match status" value="1"/>
</dbReference>
<dbReference type="CTD" id="127428"/>
<dbReference type="GO" id="GO:0005634">
    <property type="term" value="C:nucleus"/>
    <property type="evidence" value="ECO:0007669"/>
    <property type="project" value="UniProtKB-SubCell"/>
</dbReference>
<reference evidence="5" key="1">
    <citation type="submission" date="2025-08" db="UniProtKB">
        <authorList>
            <consortium name="RefSeq"/>
        </authorList>
    </citation>
    <scope>IDENTIFICATION</scope>
    <source>
        <tissue evidence="5">Blood</tissue>
    </source>
</reference>
<evidence type="ECO:0000313" key="5">
    <source>
        <dbReference type="RefSeq" id="XP_054837344.1"/>
    </source>
</evidence>
<keyword evidence="5" id="KW-0648">Protein biosynthesis</keyword>
<dbReference type="InterPro" id="IPR036575">
    <property type="entry name" value="TFIIS_cen_dom_sf"/>
</dbReference>
<dbReference type="KEGG" id="emc:129331048"/>
<keyword evidence="5" id="KW-0251">Elongation factor</keyword>
<dbReference type="RefSeq" id="XP_054837344.1">
    <property type="nucleotide sequence ID" value="XM_054981369.1"/>
</dbReference>
<dbReference type="Pfam" id="PF07500">
    <property type="entry name" value="TFIIS_M"/>
    <property type="match status" value="1"/>
</dbReference>
<keyword evidence="1" id="KW-0539">Nucleus</keyword>
<protein>
    <submittedName>
        <fullName evidence="5">Transcription elongation factor A N-terminal and central domain-containing protein 2 isoform X1</fullName>
    </submittedName>
</protein>
<evidence type="ECO:0000259" key="3">
    <source>
        <dbReference type="PROSITE" id="PS51321"/>
    </source>
</evidence>
<dbReference type="SUPFAM" id="SSF47676">
    <property type="entry name" value="Conserved domain common to transcription factors TFIIS, elongin A, CRSP70"/>
    <property type="match status" value="1"/>
</dbReference>
<dbReference type="Proteomes" id="UP001190640">
    <property type="component" value="Chromosome 5"/>
</dbReference>
<evidence type="ECO:0000256" key="1">
    <source>
        <dbReference type="PROSITE-ProRule" id="PRU00649"/>
    </source>
</evidence>
<dbReference type="PANTHER" id="PTHR11477">
    <property type="entry name" value="TRANSCRIPTION FACTOR S-II ZINC FINGER DOMAIN-CONTAINING PROTEIN"/>
    <property type="match status" value="1"/>
</dbReference>
<feature type="domain" description="TFIIS central" evidence="3">
    <location>
        <begin position="143"/>
        <end position="220"/>
    </location>
</feature>
<dbReference type="CDD" id="cd00183">
    <property type="entry name" value="TFIIS_I"/>
    <property type="match status" value="1"/>
</dbReference>
<dbReference type="PROSITE" id="PS51319">
    <property type="entry name" value="TFIIS_N"/>
    <property type="match status" value="1"/>
</dbReference>
<organism evidence="4 5">
    <name type="scientific">Eublepharis macularius</name>
    <name type="common">Leopard gecko</name>
    <name type="synonym">Cyrtodactylus macularius</name>
    <dbReference type="NCBI Taxonomy" id="481883"/>
    <lineage>
        <taxon>Eukaryota</taxon>
        <taxon>Metazoa</taxon>
        <taxon>Chordata</taxon>
        <taxon>Craniata</taxon>
        <taxon>Vertebrata</taxon>
        <taxon>Euteleostomi</taxon>
        <taxon>Lepidosauria</taxon>
        <taxon>Squamata</taxon>
        <taxon>Bifurcata</taxon>
        <taxon>Gekkota</taxon>
        <taxon>Eublepharidae</taxon>
        <taxon>Eublepharinae</taxon>
        <taxon>Eublepharis</taxon>
    </lineage>
</organism>
<dbReference type="InterPro" id="IPR003618">
    <property type="entry name" value="TFIIS_cen_dom"/>
</dbReference>
<keyword evidence="4" id="KW-1185">Reference proteome</keyword>